<sequence length="186" mass="20678">QQQLPAAAQVKLERGVHQQGPMHKDATMRLLVEWTTPEAKIEALVVSILHRFHDLLWHPDGKSEVATDLPHYNGGANVLGLDLNVLARDLLCDLQTVGTMLVTAILRAISKGCWEFIHLCLVHFLIHTLLEALENDSELVGMKGKRLLTLARWSRSVHNPPMFVVPGLNTQFLSSASCPNIFLILA</sequence>
<dbReference type="OMA" id="HYNGGAN"/>
<dbReference type="AlphaFoldDB" id="A0A8C6XHQ0"/>
<evidence type="ECO:0000313" key="1">
    <source>
        <dbReference type="Ensembl" id="ENSNNAP00000014335.1"/>
    </source>
</evidence>
<reference evidence="1" key="1">
    <citation type="submission" date="2025-08" db="UniProtKB">
        <authorList>
            <consortium name="Ensembl"/>
        </authorList>
    </citation>
    <scope>IDENTIFICATION</scope>
</reference>
<evidence type="ECO:0000313" key="2">
    <source>
        <dbReference type="Proteomes" id="UP000694559"/>
    </source>
</evidence>
<keyword evidence="2" id="KW-1185">Reference proteome</keyword>
<accession>A0A8C6XHQ0</accession>
<reference evidence="1" key="2">
    <citation type="submission" date="2025-09" db="UniProtKB">
        <authorList>
            <consortium name="Ensembl"/>
        </authorList>
    </citation>
    <scope>IDENTIFICATION</scope>
</reference>
<dbReference type="Proteomes" id="UP000694559">
    <property type="component" value="Unplaced"/>
</dbReference>
<dbReference type="Ensembl" id="ENSNNAT00000015026.1">
    <property type="protein sequence ID" value="ENSNNAP00000014335.1"/>
    <property type="gene ID" value="ENSNNAG00000009653.1"/>
</dbReference>
<dbReference type="GeneTree" id="ENSGT01030000235343"/>
<dbReference type="OrthoDB" id="8785395at2759"/>
<organism evidence="1 2">
    <name type="scientific">Naja naja</name>
    <name type="common">Indian cobra</name>
    <dbReference type="NCBI Taxonomy" id="35670"/>
    <lineage>
        <taxon>Eukaryota</taxon>
        <taxon>Metazoa</taxon>
        <taxon>Chordata</taxon>
        <taxon>Craniata</taxon>
        <taxon>Vertebrata</taxon>
        <taxon>Euteleostomi</taxon>
        <taxon>Lepidosauria</taxon>
        <taxon>Squamata</taxon>
        <taxon>Bifurcata</taxon>
        <taxon>Unidentata</taxon>
        <taxon>Episquamata</taxon>
        <taxon>Toxicofera</taxon>
        <taxon>Serpentes</taxon>
        <taxon>Colubroidea</taxon>
        <taxon>Elapidae</taxon>
        <taxon>Elapinae</taxon>
        <taxon>Naja</taxon>
    </lineage>
</organism>
<name>A0A8C6XHQ0_NAJNA</name>
<protein>
    <submittedName>
        <fullName evidence="1">Uncharacterized protein</fullName>
    </submittedName>
</protein>
<proteinExistence type="predicted"/>